<keyword evidence="3" id="KW-1185">Reference proteome</keyword>
<dbReference type="SUPFAM" id="SSF52540">
    <property type="entry name" value="P-loop containing nucleoside triphosphate hydrolases"/>
    <property type="match status" value="1"/>
</dbReference>
<comment type="caution">
    <text evidence="2">The sequence shown here is derived from an EMBL/GenBank/DDBJ whole genome shotgun (WGS) entry which is preliminary data.</text>
</comment>
<dbReference type="PANTHER" id="PTHR11070:SF2">
    <property type="entry name" value="ATP-DEPENDENT DNA HELICASE SRS2"/>
    <property type="match status" value="1"/>
</dbReference>
<dbReference type="InterPro" id="IPR011528">
    <property type="entry name" value="NERD"/>
</dbReference>
<accession>A0ABQ2G6P2</accession>
<dbReference type="InterPro" id="IPR027417">
    <property type="entry name" value="P-loop_NTPase"/>
</dbReference>
<dbReference type="InterPro" id="IPR000212">
    <property type="entry name" value="DNA_helicase_UvrD/REP"/>
</dbReference>
<name>A0ABQ2G6P2_9DEIO</name>
<protein>
    <recommendedName>
        <fullName evidence="1">NERD domain-containing protein</fullName>
    </recommendedName>
</protein>
<dbReference type="Proteomes" id="UP000639973">
    <property type="component" value="Unassembled WGS sequence"/>
</dbReference>
<dbReference type="PANTHER" id="PTHR11070">
    <property type="entry name" value="UVRD / RECB / PCRA DNA HELICASE FAMILY MEMBER"/>
    <property type="match status" value="1"/>
</dbReference>
<dbReference type="Pfam" id="PF13245">
    <property type="entry name" value="AAA_19"/>
    <property type="match status" value="1"/>
</dbReference>
<dbReference type="Gene3D" id="3.40.50.300">
    <property type="entry name" value="P-loop containing nucleotide triphosphate hydrolases"/>
    <property type="match status" value="2"/>
</dbReference>
<evidence type="ECO:0000259" key="1">
    <source>
        <dbReference type="Pfam" id="PF08378"/>
    </source>
</evidence>
<feature type="domain" description="NERD" evidence="1">
    <location>
        <begin position="20"/>
        <end position="112"/>
    </location>
</feature>
<evidence type="ECO:0000313" key="2">
    <source>
        <dbReference type="EMBL" id="GGL77771.1"/>
    </source>
</evidence>
<reference evidence="3" key="1">
    <citation type="journal article" date="2019" name="Int. J. Syst. Evol. Microbiol.">
        <title>The Global Catalogue of Microorganisms (GCM) 10K type strain sequencing project: providing services to taxonomists for standard genome sequencing and annotation.</title>
        <authorList>
            <consortium name="The Broad Institute Genomics Platform"/>
            <consortium name="The Broad Institute Genome Sequencing Center for Infectious Disease"/>
            <person name="Wu L."/>
            <person name="Ma J."/>
        </authorList>
    </citation>
    <scope>NUCLEOTIDE SEQUENCE [LARGE SCALE GENOMIC DNA]</scope>
    <source>
        <strain evidence="3">JCM 15442</strain>
    </source>
</reference>
<evidence type="ECO:0000313" key="3">
    <source>
        <dbReference type="Proteomes" id="UP000639973"/>
    </source>
</evidence>
<dbReference type="EMBL" id="BMOL01000005">
    <property type="protein sequence ID" value="GGL77771.1"/>
    <property type="molecule type" value="Genomic_DNA"/>
</dbReference>
<organism evidence="2 3">
    <name type="scientific">Deinococcus aerolatus</name>
    <dbReference type="NCBI Taxonomy" id="522487"/>
    <lineage>
        <taxon>Bacteria</taxon>
        <taxon>Thermotogati</taxon>
        <taxon>Deinococcota</taxon>
        <taxon>Deinococci</taxon>
        <taxon>Deinococcales</taxon>
        <taxon>Deinococcaceae</taxon>
        <taxon>Deinococcus</taxon>
    </lineage>
</organism>
<sequence>MATLIPGWRELNTLSTPLTAGEAHLLAFLERDLGPEWEVFAQPYLNGTRPDVVALHPTRGALILEVKDWALECYSWGQGRREWRVRGSHGEGAVQNPFGKVEFYRENILRFLVPEVGALVREQGWQALGVVRVGVYFHGASAAQLARFTAGRVHRAVWQLGRDSLVPGAAEGWVTRRANAPAVFAPLLRAWLNPPLHAAEQQAPLRLSRSQEQLAQPAPGHVRIRGVAGSGKTLVLAARAARVALAGGRVLVVSFNITLWHLLRDGVRRAGGGAALRNVTFGHFHGLASTLGNEAGLTWAECGGDPALLVRRAAAQLGVSFDAVLVDEAQDLEDDWGQALLGLVREGGQFVAAGDELQNVYGRGGGWLSATRFGRWRELRSSVRLHDDVVRWANAFARAYLPGVGLLAESDQPMLPLGAPELQWRDLPSRDAALDALVERARELRHAGAQASDVALLVPDHAFGLELVARLGAQGVNVNHVFTGDQDDKRQKYAFWMGDARLKACTVHSFKGWEARHVVAVLDTVGALSPPQAMLAFTAITRAQGSLTILNLSGHFRGFPGLVAALEPTAQGAA</sequence>
<gene>
    <name evidence="2" type="ORF">GCM10010840_14580</name>
</gene>
<dbReference type="RefSeq" id="WP_188970458.1">
    <property type="nucleotide sequence ID" value="NZ_BMOL01000005.1"/>
</dbReference>
<proteinExistence type="predicted"/>
<dbReference type="Pfam" id="PF08378">
    <property type="entry name" value="NERD"/>
    <property type="match status" value="1"/>
</dbReference>